<dbReference type="Pfam" id="PF08357">
    <property type="entry name" value="SEFIR"/>
    <property type="match status" value="1"/>
</dbReference>
<dbReference type="PANTHER" id="PTHR44826:SF3">
    <property type="entry name" value="SPORE COAT PROTEIN SP85"/>
    <property type="match status" value="1"/>
</dbReference>
<dbReference type="RefSeq" id="XP_031557677.1">
    <property type="nucleotide sequence ID" value="XM_031701817.1"/>
</dbReference>
<protein>
    <submittedName>
        <fullName evidence="7">Uncharacterized protein LOC116294258</fullName>
    </submittedName>
</protein>
<reference evidence="7" key="1">
    <citation type="submission" date="2025-08" db="UniProtKB">
        <authorList>
            <consortium name="RefSeq"/>
        </authorList>
    </citation>
    <scope>IDENTIFICATION</scope>
    <source>
        <tissue evidence="7">Tentacle</tissue>
    </source>
</reference>
<evidence type="ECO:0000313" key="7">
    <source>
        <dbReference type="RefSeq" id="XP_031557677.1"/>
    </source>
</evidence>
<dbReference type="Proteomes" id="UP000515163">
    <property type="component" value="Unplaced"/>
</dbReference>
<feature type="domain" description="SEFIR" evidence="5">
    <location>
        <begin position="437"/>
        <end position="579"/>
    </location>
</feature>
<sequence>MKNILGFYVIVLAFCGFESAMNVNDEPDLCASLCSDLSNGFPEENPKNSDLNKILQDSLVEKKCDCSNINKSDLKRKRRSVATSSVPKPTISIGNQTNENSANEKNNVTENNDKDQGEIPGFSPNKGIKFVNPSPYCNYTVREGQNKRKTKYIKSIDVAFTDPAQGSFNVSWEPPKADLDNVTDFLVLWNSQPKPNELPDFDKNFVHCKAVPKNQSFAIIQENTGWEYPQKLYLTVVTIPQGLYGSLIDLQTFNPMGNPIIVPVPPKKYGKDVTLQTGSIAGGVIAGVAFITVLFVLLYRRKCVHSETPDNESKYHILPVIDLKIYTSIIYFFLPSIHSSIHPSHPSIHPFIHPSVRPSIHPSIYLSIHSFLPSTILPSTPQSVEPPHLSMHLSHVVTIFDLILIVGITIPFANNADGLPKILNDSKPKNVDIYFGSYLPESEKYANEVATIASMLRAHGYRVIFDQVDSVELNSMGFNLWVEKQILEAKKYIVFCSPGYLKLWQTLATNVQDDKLNHINKEDLVRVRYEIKRITDIYSESCSTSKIICIKMDQKLNMKSLPPWMNHNMLLWPEQKYDIIRRLNDQAAMIMDL</sequence>
<dbReference type="CDD" id="cd12087">
    <property type="entry name" value="TM_EGFR-like"/>
    <property type="match status" value="1"/>
</dbReference>
<dbReference type="Gene3D" id="3.40.50.11530">
    <property type="match status" value="1"/>
</dbReference>
<proteinExistence type="predicted"/>
<name>A0A6P8HYH9_ACTTE</name>
<dbReference type="PANTHER" id="PTHR44826">
    <property type="entry name" value="SPORE COAT PROTEIN SP85"/>
    <property type="match status" value="1"/>
</dbReference>
<keyword evidence="3" id="KW-0472">Membrane</keyword>
<organism evidence="6 7">
    <name type="scientific">Actinia tenebrosa</name>
    <name type="common">Australian red waratah sea anemone</name>
    <dbReference type="NCBI Taxonomy" id="6105"/>
    <lineage>
        <taxon>Eukaryota</taxon>
        <taxon>Metazoa</taxon>
        <taxon>Cnidaria</taxon>
        <taxon>Anthozoa</taxon>
        <taxon>Hexacorallia</taxon>
        <taxon>Actiniaria</taxon>
        <taxon>Actiniidae</taxon>
        <taxon>Actinia</taxon>
    </lineage>
</organism>
<evidence type="ECO:0000256" key="3">
    <source>
        <dbReference type="SAM" id="Phobius"/>
    </source>
</evidence>
<keyword evidence="3" id="KW-0812">Transmembrane</keyword>
<feature type="signal peptide" evidence="4">
    <location>
        <begin position="1"/>
        <end position="20"/>
    </location>
</feature>
<evidence type="ECO:0000256" key="4">
    <source>
        <dbReference type="SAM" id="SignalP"/>
    </source>
</evidence>
<accession>A0A6P8HYH9</accession>
<keyword evidence="4" id="KW-0732">Signal</keyword>
<feature type="region of interest" description="Disordered" evidence="2">
    <location>
        <begin position="77"/>
        <end position="125"/>
    </location>
</feature>
<feature type="compositionally biased region" description="Polar residues" evidence="2">
    <location>
        <begin position="81"/>
        <end position="110"/>
    </location>
</feature>
<dbReference type="InterPro" id="IPR051860">
    <property type="entry name" value="Plasmodium_CSP_Invasion"/>
</dbReference>
<evidence type="ECO:0000256" key="2">
    <source>
        <dbReference type="SAM" id="MobiDB-lite"/>
    </source>
</evidence>
<gene>
    <name evidence="7" type="primary">LOC116294258</name>
</gene>
<dbReference type="InterPro" id="IPR013568">
    <property type="entry name" value="SEFIR_dom"/>
</dbReference>
<feature type="transmembrane region" description="Helical" evidence="3">
    <location>
        <begin position="280"/>
        <end position="299"/>
    </location>
</feature>
<evidence type="ECO:0000256" key="1">
    <source>
        <dbReference type="ARBA" id="ARBA00022737"/>
    </source>
</evidence>
<keyword evidence="1" id="KW-0677">Repeat</keyword>
<evidence type="ECO:0000313" key="6">
    <source>
        <dbReference type="Proteomes" id="UP000515163"/>
    </source>
</evidence>
<keyword evidence="6" id="KW-1185">Reference proteome</keyword>
<dbReference type="OrthoDB" id="5964872at2759"/>
<evidence type="ECO:0000259" key="5">
    <source>
        <dbReference type="Pfam" id="PF08357"/>
    </source>
</evidence>
<dbReference type="AlphaFoldDB" id="A0A6P8HYH9"/>
<dbReference type="InParanoid" id="A0A6P8HYH9"/>
<dbReference type="GeneID" id="116294258"/>
<keyword evidence="3" id="KW-1133">Transmembrane helix</keyword>
<feature type="chain" id="PRO_5027937661" evidence="4">
    <location>
        <begin position="21"/>
        <end position="593"/>
    </location>
</feature>
<dbReference type="KEGG" id="aten:116294258"/>